<dbReference type="Proteomes" id="UP000008177">
    <property type="component" value="Unplaced contigs"/>
</dbReference>
<gene>
    <name evidence="2" type="ORF">BofuT4_uP042450.1</name>
</gene>
<dbReference type="AlphaFoldDB" id="G2Y1U4"/>
<protein>
    <submittedName>
        <fullName evidence="2">Uncharacterized protein</fullName>
    </submittedName>
</protein>
<dbReference type="EMBL" id="FQ790282">
    <property type="protein sequence ID" value="CCD46634.1"/>
    <property type="molecule type" value="Genomic_DNA"/>
</dbReference>
<feature type="region of interest" description="Disordered" evidence="1">
    <location>
        <begin position="1"/>
        <end position="24"/>
    </location>
</feature>
<proteinExistence type="predicted"/>
<feature type="compositionally biased region" description="Basic and acidic residues" evidence="1">
    <location>
        <begin position="15"/>
        <end position="24"/>
    </location>
</feature>
<dbReference type="InParanoid" id="G2Y1U4"/>
<name>G2Y1U4_BOTF4</name>
<sequence length="80" mass="8478">MTSSPRATQCGSHPFDAKREDDETREHCADLVLAKTREGLADGSVLITCGLVSDSSAAQVSRYPVCSGCTMDIRSGEGWG</sequence>
<evidence type="ECO:0000313" key="3">
    <source>
        <dbReference type="Proteomes" id="UP000008177"/>
    </source>
</evidence>
<dbReference type="HOGENOM" id="CLU_2589457_0_0_1"/>
<feature type="compositionally biased region" description="Polar residues" evidence="1">
    <location>
        <begin position="1"/>
        <end position="11"/>
    </location>
</feature>
<accession>G2Y1U4</accession>
<organism evidence="2 3">
    <name type="scientific">Botryotinia fuckeliana (strain T4)</name>
    <name type="common">Noble rot fungus</name>
    <name type="synonym">Botrytis cinerea</name>
    <dbReference type="NCBI Taxonomy" id="999810"/>
    <lineage>
        <taxon>Eukaryota</taxon>
        <taxon>Fungi</taxon>
        <taxon>Dikarya</taxon>
        <taxon>Ascomycota</taxon>
        <taxon>Pezizomycotina</taxon>
        <taxon>Leotiomycetes</taxon>
        <taxon>Helotiales</taxon>
        <taxon>Sclerotiniaceae</taxon>
        <taxon>Botrytis</taxon>
    </lineage>
</organism>
<evidence type="ECO:0000313" key="2">
    <source>
        <dbReference type="EMBL" id="CCD46634.1"/>
    </source>
</evidence>
<reference evidence="3" key="1">
    <citation type="journal article" date="2011" name="PLoS Genet.">
        <title>Genomic analysis of the necrotrophic fungal pathogens Sclerotinia sclerotiorum and Botrytis cinerea.</title>
        <authorList>
            <person name="Amselem J."/>
            <person name="Cuomo C.A."/>
            <person name="van Kan J.A."/>
            <person name="Viaud M."/>
            <person name="Benito E.P."/>
            <person name="Couloux A."/>
            <person name="Coutinho P.M."/>
            <person name="de Vries R.P."/>
            <person name="Dyer P.S."/>
            <person name="Fillinger S."/>
            <person name="Fournier E."/>
            <person name="Gout L."/>
            <person name="Hahn M."/>
            <person name="Kohn L."/>
            <person name="Lapalu N."/>
            <person name="Plummer K.M."/>
            <person name="Pradier J.M."/>
            <person name="Quevillon E."/>
            <person name="Sharon A."/>
            <person name="Simon A."/>
            <person name="ten Have A."/>
            <person name="Tudzynski B."/>
            <person name="Tudzynski P."/>
            <person name="Wincker P."/>
            <person name="Andrew M."/>
            <person name="Anthouard V."/>
            <person name="Beever R.E."/>
            <person name="Beffa R."/>
            <person name="Benoit I."/>
            <person name="Bouzid O."/>
            <person name="Brault B."/>
            <person name="Chen Z."/>
            <person name="Choquer M."/>
            <person name="Collemare J."/>
            <person name="Cotton P."/>
            <person name="Danchin E.G."/>
            <person name="Da Silva C."/>
            <person name="Gautier A."/>
            <person name="Giraud C."/>
            <person name="Giraud T."/>
            <person name="Gonzalez C."/>
            <person name="Grossetete S."/>
            <person name="Guldener U."/>
            <person name="Henrissat B."/>
            <person name="Howlett B.J."/>
            <person name="Kodira C."/>
            <person name="Kretschmer M."/>
            <person name="Lappartient A."/>
            <person name="Leroch M."/>
            <person name="Levis C."/>
            <person name="Mauceli E."/>
            <person name="Neuveglise C."/>
            <person name="Oeser B."/>
            <person name="Pearson M."/>
            <person name="Poulain J."/>
            <person name="Poussereau N."/>
            <person name="Quesneville H."/>
            <person name="Rascle C."/>
            <person name="Schumacher J."/>
            <person name="Segurens B."/>
            <person name="Sexton A."/>
            <person name="Silva E."/>
            <person name="Sirven C."/>
            <person name="Soanes D.M."/>
            <person name="Talbot N.J."/>
            <person name="Templeton M."/>
            <person name="Yandava C."/>
            <person name="Yarden O."/>
            <person name="Zeng Q."/>
            <person name="Rollins J.A."/>
            <person name="Lebrun M.H."/>
            <person name="Dickman M."/>
        </authorList>
    </citation>
    <scope>NUCLEOTIDE SEQUENCE [LARGE SCALE GENOMIC DNA]</scope>
    <source>
        <strain evidence="3">T4</strain>
    </source>
</reference>
<evidence type="ECO:0000256" key="1">
    <source>
        <dbReference type="SAM" id="MobiDB-lite"/>
    </source>
</evidence>